<dbReference type="InterPro" id="IPR036259">
    <property type="entry name" value="MFS_trans_sf"/>
</dbReference>
<dbReference type="InterPro" id="IPR020846">
    <property type="entry name" value="MFS_dom"/>
</dbReference>
<evidence type="ECO:0000313" key="7">
    <source>
        <dbReference type="EMBL" id="TKV62284.1"/>
    </source>
</evidence>
<feature type="transmembrane region" description="Helical" evidence="5">
    <location>
        <begin position="231"/>
        <end position="251"/>
    </location>
</feature>
<dbReference type="PANTHER" id="PTHR23508">
    <property type="entry name" value="CARBOXYLIC ACID TRANSPORTER PROTEIN HOMOLOG"/>
    <property type="match status" value="1"/>
</dbReference>
<evidence type="ECO:0000259" key="6">
    <source>
        <dbReference type="PROSITE" id="PS50850"/>
    </source>
</evidence>
<feature type="transmembrane region" description="Helical" evidence="5">
    <location>
        <begin position="391"/>
        <end position="410"/>
    </location>
</feature>
<dbReference type="InterPro" id="IPR005829">
    <property type="entry name" value="Sugar_transporter_CS"/>
</dbReference>
<dbReference type="CDD" id="cd17365">
    <property type="entry name" value="MFS_PcaK_like"/>
    <property type="match status" value="1"/>
</dbReference>
<keyword evidence="3 5" id="KW-1133">Transmembrane helix</keyword>
<protein>
    <submittedName>
        <fullName evidence="7">Aromatic acid/H+ symport family MFS transporter</fullName>
    </submittedName>
</protein>
<organism evidence="7 8">
    <name type="scientific">Nakamurella flava</name>
    <dbReference type="NCBI Taxonomy" id="2576308"/>
    <lineage>
        <taxon>Bacteria</taxon>
        <taxon>Bacillati</taxon>
        <taxon>Actinomycetota</taxon>
        <taxon>Actinomycetes</taxon>
        <taxon>Nakamurellales</taxon>
        <taxon>Nakamurellaceae</taxon>
        <taxon>Nakamurella</taxon>
    </lineage>
</organism>
<dbReference type="Proteomes" id="UP000306985">
    <property type="component" value="Unassembled WGS sequence"/>
</dbReference>
<dbReference type="PROSITE" id="PS50850">
    <property type="entry name" value="MFS"/>
    <property type="match status" value="1"/>
</dbReference>
<feature type="transmembrane region" description="Helical" evidence="5">
    <location>
        <begin position="68"/>
        <end position="87"/>
    </location>
</feature>
<feature type="domain" description="Major facilitator superfamily (MFS) profile" evidence="6">
    <location>
        <begin position="1"/>
        <end position="413"/>
    </location>
</feature>
<dbReference type="PROSITE" id="PS00217">
    <property type="entry name" value="SUGAR_TRANSPORT_2"/>
    <property type="match status" value="1"/>
</dbReference>
<dbReference type="Pfam" id="PF07690">
    <property type="entry name" value="MFS_1"/>
    <property type="match status" value="1"/>
</dbReference>
<accession>A0A4U6QNK5</accession>
<feature type="transmembrane region" description="Helical" evidence="5">
    <location>
        <begin position="271"/>
        <end position="292"/>
    </location>
</feature>
<dbReference type="EMBL" id="SZZH01000001">
    <property type="protein sequence ID" value="TKV62284.1"/>
    <property type="molecule type" value="Genomic_DNA"/>
</dbReference>
<dbReference type="AlphaFoldDB" id="A0A4U6QNK5"/>
<feature type="transmembrane region" description="Helical" evidence="5">
    <location>
        <begin position="299"/>
        <end position="317"/>
    </location>
</feature>
<comment type="caution">
    <text evidence="7">The sequence shown here is derived from an EMBL/GenBank/DDBJ whole genome shotgun (WGS) entry which is preliminary data.</text>
</comment>
<keyword evidence="8" id="KW-1185">Reference proteome</keyword>
<feature type="transmembrane region" description="Helical" evidence="5">
    <location>
        <begin position="323"/>
        <end position="346"/>
    </location>
</feature>
<feature type="transmembrane region" description="Helical" evidence="5">
    <location>
        <begin position="93"/>
        <end position="117"/>
    </location>
</feature>
<keyword evidence="4 5" id="KW-0472">Membrane</keyword>
<dbReference type="PANTHER" id="PTHR23508:SF10">
    <property type="entry name" value="CARBOXYLIC ACID TRANSPORTER PROTEIN HOMOLOG"/>
    <property type="match status" value="1"/>
</dbReference>
<evidence type="ECO:0000256" key="4">
    <source>
        <dbReference type="ARBA" id="ARBA00023136"/>
    </source>
</evidence>
<dbReference type="OrthoDB" id="9787026at2"/>
<evidence type="ECO:0000256" key="5">
    <source>
        <dbReference type="SAM" id="Phobius"/>
    </source>
</evidence>
<feature type="transmembrane region" description="Helical" evidence="5">
    <location>
        <begin position="358"/>
        <end position="379"/>
    </location>
</feature>
<evidence type="ECO:0000256" key="2">
    <source>
        <dbReference type="ARBA" id="ARBA00022692"/>
    </source>
</evidence>
<name>A0A4U6QNK5_9ACTN</name>
<gene>
    <name evidence="7" type="ORF">FDO65_09570</name>
</gene>
<dbReference type="InterPro" id="IPR011701">
    <property type="entry name" value="MFS"/>
</dbReference>
<dbReference type="GO" id="GO:0046943">
    <property type="term" value="F:carboxylic acid transmembrane transporter activity"/>
    <property type="evidence" value="ECO:0007669"/>
    <property type="project" value="TreeGrafter"/>
</dbReference>
<feature type="transmembrane region" description="Helical" evidence="5">
    <location>
        <begin position="129"/>
        <end position="150"/>
    </location>
</feature>
<feature type="transmembrane region" description="Helical" evidence="5">
    <location>
        <begin position="156"/>
        <end position="176"/>
    </location>
</feature>
<comment type="subcellular location">
    <subcellularLocation>
        <location evidence="1">Cell membrane</location>
        <topology evidence="1">Multi-pass membrane protein</topology>
    </subcellularLocation>
</comment>
<evidence type="ECO:0000256" key="1">
    <source>
        <dbReference type="ARBA" id="ARBA00004651"/>
    </source>
</evidence>
<dbReference type="Gene3D" id="1.20.1250.20">
    <property type="entry name" value="MFS general substrate transporter like domains"/>
    <property type="match status" value="1"/>
</dbReference>
<evidence type="ECO:0000313" key="8">
    <source>
        <dbReference type="Proteomes" id="UP000306985"/>
    </source>
</evidence>
<keyword evidence="2 5" id="KW-0812">Transmembrane</keyword>
<dbReference type="GO" id="GO:0005886">
    <property type="term" value="C:plasma membrane"/>
    <property type="evidence" value="ECO:0007669"/>
    <property type="project" value="UniProtKB-SubCell"/>
</dbReference>
<dbReference type="SUPFAM" id="SSF103473">
    <property type="entry name" value="MFS general substrate transporter"/>
    <property type="match status" value="1"/>
</dbReference>
<feature type="transmembrane region" description="Helical" evidence="5">
    <location>
        <begin position="35"/>
        <end position="56"/>
    </location>
</feature>
<evidence type="ECO:0000256" key="3">
    <source>
        <dbReference type="ARBA" id="ARBA00022989"/>
    </source>
</evidence>
<sequence>MLVCFATIVFDGYDLVVYGTTVPAILADQQWDVSPAQAGAIGSYALIGMLIGALAIGALTDIVGHRRVMLLCITWFSIAMALTWLAPNPQAFGLLRFVAGLGLGGVVPTAIALTVEYSRPERRQFNNAVMYSGYSVGGIGAAVLGLALLPQHDFRLLYLFGALPLVVILPIAWKWLPESTAYLVSRGRLREARALADRYGLQVPALQAAAGHLAPPSSRSNGLRVLFSRQYLASTLLFAAASFCGLLLVYGLNTWLPRIMQQAGFGLGSSLSFLLVLNVGAVIGAIGASFVADRVGIRPVTIAAFGCAAAAVVLLAAHQPTAAVFLLVALAGLGSVGTQILVNGYVATTYPDDVRATALGWALGIGRLGAITGPIAGGLIAGNGLGYQWNFYLFAVVAMAGLLLIAAVPAQRRRAARTSRSRSIPFARPAQ</sequence>
<proteinExistence type="predicted"/>
<reference evidence="7 8" key="1">
    <citation type="submission" date="2019-05" db="EMBL/GenBank/DDBJ databases">
        <title>Nakamurella sp. N5BH11, whole genome shotgun sequence.</title>
        <authorList>
            <person name="Tuo L."/>
        </authorList>
    </citation>
    <scope>NUCLEOTIDE SEQUENCE [LARGE SCALE GENOMIC DNA]</scope>
    <source>
        <strain evidence="7 8">N5BH11</strain>
    </source>
</reference>